<feature type="compositionally biased region" description="Basic and acidic residues" evidence="1">
    <location>
        <begin position="1"/>
        <end position="12"/>
    </location>
</feature>
<feature type="region of interest" description="Disordered" evidence="1">
    <location>
        <begin position="1"/>
        <end position="51"/>
    </location>
</feature>
<evidence type="ECO:0000313" key="3">
    <source>
        <dbReference type="Proteomes" id="UP000824540"/>
    </source>
</evidence>
<gene>
    <name evidence="2" type="ORF">JZ751_012337</name>
</gene>
<dbReference type="Proteomes" id="UP000824540">
    <property type="component" value="Unassembled WGS sequence"/>
</dbReference>
<evidence type="ECO:0000313" key="2">
    <source>
        <dbReference type="EMBL" id="KAG9354213.1"/>
    </source>
</evidence>
<protein>
    <submittedName>
        <fullName evidence="2">Uncharacterized protein</fullName>
    </submittedName>
</protein>
<accession>A0A8T2PS73</accession>
<comment type="caution">
    <text evidence="2">The sequence shown here is derived from an EMBL/GenBank/DDBJ whole genome shotgun (WGS) entry which is preliminary data.</text>
</comment>
<organism evidence="2 3">
    <name type="scientific">Albula glossodonta</name>
    <name type="common">roundjaw bonefish</name>
    <dbReference type="NCBI Taxonomy" id="121402"/>
    <lineage>
        <taxon>Eukaryota</taxon>
        <taxon>Metazoa</taxon>
        <taxon>Chordata</taxon>
        <taxon>Craniata</taxon>
        <taxon>Vertebrata</taxon>
        <taxon>Euteleostomi</taxon>
        <taxon>Actinopterygii</taxon>
        <taxon>Neopterygii</taxon>
        <taxon>Teleostei</taxon>
        <taxon>Albuliformes</taxon>
        <taxon>Albulidae</taxon>
        <taxon>Albula</taxon>
    </lineage>
</organism>
<reference evidence="2" key="1">
    <citation type="thesis" date="2021" institute="BYU ScholarsArchive" country="Provo, UT, USA">
        <title>Applications of and Algorithms for Genome Assembly and Genomic Analyses with an Emphasis on Marine Teleosts.</title>
        <authorList>
            <person name="Pickett B.D."/>
        </authorList>
    </citation>
    <scope>NUCLEOTIDE SEQUENCE</scope>
    <source>
        <strain evidence="2">HI-2016</strain>
    </source>
</reference>
<dbReference type="AlphaFoldDB" id="A0A8T2PS73"/>
<evidence type="ECO:0000256" key="1">
    <source>
        <dbReference type="SAM" id="MobiDB-lite"/>
    </source>
</evidence>
<sequence length="102" mass="10975">MCGARCAHDRLHPSTAKSTPRESPITRGSSVQTKARGVRASPEPGAFAPVGVTRTEQGFPFCARRGLMITEQRNNSPTNWSGLDTLSERLAMSVSVTKSCVE</sequence>
<proteinExistence type="predicted"/>
<keyword evidence="3" id="KW-1185">Reference proteome</keyword>
<dbReference type="EMBL" id="JAFBMS010000003">
    <property type="protein sequence ID" value="KAG9354213.1"/>
    <property type="molecule type" value="Genomic_DNA"/>
</dbReference>
<name>A0A8T2PS73_9TELE</name>